<dbReference type="GO" id="GO:0005615">
    <property type="term" value="C:extracellular space"/>
    <property type="evidence" value="ECO:0007669"/>
    <property type="project" value="UniProtKB-KW"/>
</dbReference>
<evidence type="ECO:0000313" key="14">
    <source>
        <dbReference type="EMBL" id="ACH87393.1"/>
    </source>
</evidence>
<dbReference type="SMR" id="B5U152"/>
<dbReference type="AlphaFoldDB" id="B5U152"/>
<evidence type="ECO:0000313" key="15">
    <source>
        <dbReference type="EMBL" id="AGR27884.1"/>
    </source>
</evidence>
<dbReference type="PRINTS" id="PR01359">
    <property type="entry name" value="INTRLEUKIN1B"/>
</dbReference>
<evidence type="ECO:0000313" key="13">
    <source>
        <dbReference type="EMBL" id="ACH87392.1"/>
    </source>
</evidence>
<dbReference type="PRINTS" id="PR00264">
    <property type="entry name" value="INTERLEUKIN1"/>
</dbReference>
<dbReference type="GO" id="GO:0005125">
    <property type="term" value="F:cytokine activity"/>
    <property type="evidence" value="ECO:0007669"/>
    <property type="project" value="UniProtKB-UniRule"/>
</dbReference>
<dbReference type="EMBL" id="KC522967">
    <property type="protein sequence ID" value="AGR27884.1"/>
    <property type="molecule type" value="mRNA"/>
</dbReference>
<dbReference type="PANTHER" id="PTHR10078">
    <property type="entry name" value="INTERLEUKIN-1 FAMILY MEMBER"/>
    <property type="match status" value="1"/>
</dbReference>
<dbReference type="GO" id="GO:0019221">
    <property type="term" value="P:cytokine-mediated signaling pathway"/>
    <property type="evidence" value="ECO:0007669"/>
    <property type="project" value="TreeGrafter"/>
</dbReference>
<evidence type="ECO:0000256" key="1">
    <source>
        <dbReference type="ARBA" id="ARBA00004371"/>
    </source>
</evidence>
<dbReference type="InterPro" id="IPR000975">
    <property type="entry name" value="IL-1_fam"/>
</dbReference>
<evidence type="ECO:0000256" key="8">
    <source>
        <dbReference type="ARBA" id="ARBA00022620"/>
    </source>
</evidence>
<keyword evidence="5" id="KW-0963">Cytoplasm</keyword>
<dbReference type="GO" id="GO:0005829">
    <property type="term" value="C:cytosol"/>
    <property type="evidence" value="ECO:0007669"/>
    <property type="project" value="UniProtKB-SubCell"/>
</dbReference>
<dbReference type="GO" id="GO:0010628">
    <property type="term" value="P:positive regulation of gene expression"/>
    <property type="evidence" value="ECO:0007669"/>
    <property type="project" value="TreeGrafter"/>
</dbReference>
<keyword evidence="10" id="KW-0458">Lysosome</keyword>
<evidence type="ECO:0000256" key="4">
    <source>
        <dbReference type="ARBA" id="ARBA00010448"/>
    </source>
</evidence>
<dbReference type="EMBL" id="FJ155361">
    <property type="protein sequence ID" value="ACH87393.1"/>
    <property type="molecule type" value="Genomic_DNA"/>
</dbReference>
<dbReference type="GO" id="GO:0005764">
    <property type="term" value="C:lysosome"/>
    <property type="evidence" value="ECO:0007669"/>
    <property type="project" value="UniProtKB-SubCell"/>
</dbReference>
<evidence type="ECO:0000256" key="5">
    <source>
        <dbReference type="ARBA" id="ARBA00022490"/>
    </source>
</evidence>
<gene>
    <name evidence="15" type="primary">IL1</name>
</gene>
<dbReference type="SMART" id="SM00125">
    <property type="entry name" value="IL1"/>
    <property type="match status" value="1"/>
</dbReference>
<keyword evidence="9" id="KW-0395">Inflammatory response</keyword>
<evidence type="ECO:0000256" key="7">
    <source>
        <dbReference type="ARBA" id="ARBA00022525"/>
    </source>
</evidence>
<evidence type="ECO:0000256" key="2">
    <source>
        <dbReference type="ARBA" id="ARBA00004514"/>
    </source>
</evidence>
<sequence>MESEMKSNMSGTWSPKMPEGLDLEFTHHPLTMRRVVNLIIAMERLKGSRSESVLSTEFRDEHLLNIMLESIVEEKVVFERSAAPPTQFQQFGEEQCTMADTEKKSLVLVRSSMELHAVMLQGGAECRKVQLNMSTYANTPPSAEAEIVTLGVKGTNFYLSCHKDGEEPTLHLETVDNKESLSRISSDSDMVRFLFYRHDNALNISTLVSVPFSDWYISTAGENNKPVEMCLESASRHRTFTIEHQSSTDCGSTCGSHVCPS</sequence>
<dbReference type="GO" id="GO:0005149">
    <property type="term" value="F:interleukin-1 receptor binding"/>
    <property type="evidence" value="ECO:0007669"/>
    <property type="project" value="UniProtKB-UniRule"/>
</dbReference>
<dbReference type="PANTHER" id="PTHR10078:SF30">
    <property type="entry name" value="INTERLEUKIN-1 BETA"/>
    <property type="match status" value="1"/>
</dbReference>
<dbReference type="GO" id="GO:0001660">
    <property type="term" value="P:fever generation"/>
    <property type="evidence" value="ECO:0007669"/>
    <property type="project" value="UniProtKB-KW"/>
</dbReference>
<comment type="similarity">
    <text evidence="4 12">Belongs to the IL-1 family.</text>
</comment>
<dbReference type="SUPFAM" id="SSF50353">
    <property type="entry name" value="Cytokine"/>
    <property type="match status" value="1"/>
</dbReference>
<keyword evidence="11" id="KW-0497">Mitogen</keyword>
<keyword evidence="6" id="KW-0202">Cytokine</keyword>
<dbReference type="GO" id="GO:0006955">
    <property type="term" value="P:immune response"/>
    <property type="evidence" value="ECO:0007669"/>
    <property type="project" value="InterPro"/>
</dbReference>
<organism evidence="13">
    <name type="scientific">Oplegnathus fasciatus</name>
    <name type="common">Barred knifejaw</name>
    <name type="synonym">Scaradon fasciatus</name>
    <dbReference type="NCBI Taxonomy" id="163134"/>
    <lineage>
        <taxon>Eukaryota</taxon>
        <taxon>Metazoa</taxon>
        <taxon>Chordata</taxon>
        <taxon>Craniata</taxon>
        <taxon>Vertebrata</taxon>
        <taxon>Euteleostomi</taxon>
        <taxon>Actinopterygii</taxon>
        <taxon>Neopterygii</taxon>
        <taxon>Teleostei</taxon>
        <taxon>Neoteleostei</taxon>
        <taxon>Acanthomorphata</taxon>
        <taxon>Eupercaria</taxon>
        <taxon>Centrarchiformes</taxon>
        <taxon>Terapontoidei</taxon>
        <taxon>Oplegnathidae</taxon>
        <taxon>Oplegnathus</taxon>
    </lineage>
</organism>
<evidence type="ECO:0000256" key="10">
    <source>
        <dbReference type="ARBA" id="ARBA00023228"/>
    </source>
</evidence>
<keyword evidence="7 12" id="KW-0964">Secreted</keyword>
<accession>B5U152</accession>
<evidence type="ECO:0000256" key="12">
    <source>
        <dbReference type="RuleBase" id="RU003753"/>
    </source>
</evidence>
<protein>
    <recommendedName>
        <fullName evidence="12">Interleukin-1</fullName>
    </recommendedName>
</protein>
<comment type="subcellular location">
    <subcellularLocation>
        <location evidence="2">Cytoplasm</location>
        <location evidence="2">Cytosol</location>
    </subcellularLocation>
    <subcellularLocation>
        <location evidence="1">Lysosome</location>
    </subcellularLocation>
    <subcellularLocation>
        <location evidence="3">Secreted</location>
        <location evidence="3">Extracellular exosome</location>
    </subcellularLocation>
</comment>
<dbReference type="GO" id="GO:0051781">
    <property type="term" value="P:positive regulation of cell division"/>
    <property type="evidence" value="ECO:0007669"/>
    <property type="project" value="UniProtKB-KW"/>
</dbReference>
<dbReference type="CDD" id="cd23296">
    <property type="entry name" value="beta-trefoil_IL1B"/>
    <property type="match status" value="1"/>
</dbReference>
<reference evidence="13" key="1">
    <citation type="submission" date="2008-08" db="EMBL/GenBank/DDBJ databases">
        <title>cDNA cloning of IL-1beta gene in rock bream.</title>
        <authorList>
            <person name="Kim J.H."/>
            <person name="Lee H.J."/>
            <person name="Park Y.J."/>
            <person name="Jeong H.D."/>
        </authorList>
    </citation>
    <scope>NUCLEOTIDE SEQUENCE</scope>
</reference>
<keyword evidence="8" id="KW-0666">Pyrogen</keyword>
<evidence type="ECO:0000256" key="6">
    <source>
        <dbReference type="ARBA" id="ARBA00022514"/>
    </source>
</evidence>
<dbReference type="InterPro" id="IPR008996">
    <property type="entry name" value="IL1/FGF"/>
</dbReference>
<dbReference type="GO" id="GO:1901222">
    <property type="term" value="P:regulation of non-canonical NF-kappaB signal transduction"/>
    <property type="evidence" value="ECO:0007669"/>
    <property type="project" value="TreeGrafter"/>
</dbReference>
<dbReference type="GO" id="GO:0042119">
    <property type="term" value="P:neutrophil activation"/>
    <property type="evidence" value="ECO:0007669"/>
    <property type="project" value="TreeGrafter"/>
</dbReference>
<dbReference type="EMBL" id="FJ155360">
    <property type="protein sequence ID" value="ACH87392.1"/>
    <property type="molecule type" value="mRNA"/>
</dbReference>
<evidence type="ECO:0000256" key="9">
    <source>
        <dbReference type="ARBA" id="ARBA00023198"/>
    </source>
</evidence>
<dbReference type="GO" id="GO:0071222">
    <property type="term" value="P:cellular response to lipopolysaccharide"/>
    <property type="evidence" value="ECO:0007669"/>
    <property type="project" value="TreeGrafter"/>
</dbReference>
<evidence type="ECO:0000256" key="3">
    <source>
        <dbReference type="ARBA" id="ARBA00004550"/>
    </source>
</evidence>
<dbReference type="Gene3D" id="2.80.10.50">
    <property type="match status" value="1"/>
</dbReference>
<reference evidence="15" key="4">
    <citation type="submission" date="2013-01" db="EMBL/GenBank/DDBJ databases">
        <authorList>
            <person name="Umasuthan N."/>
            <person name="Saranya Revathy K."/>
            <person name="Whang I."/>
            <person name="Lee J."/>
        </authorList>
    </citation>
    <scope>NUCLEOTIDE SEQUENCE</scope>
</reference>
<evidence type="ECO:0000256" key="11">
    <source>
        <dbReference type="ARBA" id="ARBA00023246"/>
    </source>
</evidence>
<proteinExistence type="evidence at transcript level"/>
<name>B5U152_OPLFA</name>
<dbReference type="GO" id="GO:0048246">
    <property type="term" value="P:macrophage chemotaxis"/>
    <property type="evidence" value="ECO:0007669"/>
    <property type="project" value="TreeGrafter"/>
</dbReference>
<dbReference type="PRINTS" id="PR01357">
    <property type="entry name" value="INTRLEUKN1AB"/>
</dbReference>
<reference evidence="15" key="3">
    <citation type="journal article" date="2013" name="Fish Shellfish Immunol.">
        <title>Characterization of MIF family proteins: MIF and DDT from rock bream, Oplegnathus fasciatus.</title>
        <authorList>
            <person name="Oh M."/>
            <person name="Kasthuri S.R."/>
            <person name="Wan Q."/>
            <person name="Bathige S.D."/>
            <person name="Whang I."/>
            <person name="Lim B.S."/>
            <person name="Jung H.B."/>
            <person name="Oh M.J."/>
            <person name="Jung S.J."/>
            <person name="Kim S.Y."/>
            <person name="Lee J."/>
        </authorList>
    </citation>
    <scope>NUCLEOTIDE SEQUENCE</scope>
</reference>
<reference evidence="14" key="2">
    <citation type="submission" date="2008-08" db="EMBL/GenBank/DDBJ databases">
        <title>Genomic DNA cloning of IL-1 beta gene in rock bream.</title>
        <authorList>
            <person name="Kim J.H."/>
            <person name="Lee H.J."/>
            <person name="Park Y.J."/>
            <person name="Jeong H.D."/>
        </authorList>
    </citation>
    <scope>NUCLEOTIDE SEQUENCE</scope>
</reference>
<dbReference type="Pfam" id="PF00340">
    <property type="entry name" value="IL1"/>
    <property type="match status" value="1"/>
</dbReference>